<comment type="caution">
    <text evidence="1">The sequence shown here is derived from an EMBL/GenBank/DDBJ whole genome shotgun (WGS) entry which is preliminary data.</text>
</comment>
<feature type="non-terminal residue" evidence="1">
    <location>
        <position position="37"/>
    </location>
</feature>
<evidence type="ECO:0000313" key="1">
    <source>
        <dbReference type="EMBL" id="KKK57111.1"/>
    </source>
</evidence>
<protein>
    <submittedName>
        <fullName evidence="1">Uncharacterized protein</fullName>
    </submittedName>
</protein>
<sequence length="37" mass="4182">MICIHWRELDGRLGLYGCCGVNSQKCYCEGAIENCEN</sequence>
<proteinExistence type="predicted"/>
<organism evidence="1">
    <name type="scientific">marine sediment metagenome</name>
    <dbReference type="NCBI Taxonomy" id="412755"/>
    <lineage>
        <taxon>unclassified sequences</taxon>
        <taxon>metagenomes</taxon>
        <taxon>ecological metagenomes</taxon>
    </lineage>
</organism>
<dbReference type="AlphaFoldDB" id="A0A0F8ZAK8"/>
<accession>A0A0F8ZAK8</accession>
<gene>
    <name evidence="1" type="ORF">LCGC14_3057750</name>
</gene>
<dbReference type="EMBL" id="LAZR01064648">
    <property type="protein sequence ID" value="KKK57111.1"/>
    <property type="molecule type" value="Genomic_DNA"/>
</dbReference>
<reference evidence="1" key="1">
    <citation type="journal article" date="2015" name="Nature">
        <title>Complex archaea that bridge the gap between prokaryotes and eukaryotes.</title>
        <authorList>
            <person name="Spang A."/>
            <person name="Saw J.H."/>
            <person name="Jorgensen S.L."/>
            <person name="Zaremba-Niedzwiedzka K."/>
            <person name="Martijn J."/>
            <person name="Lind A.E."/>
            <person name="van Eijk R."/>
            <person name="Schleper C."/>
            <person name="Guy L."/>
            <person name="Ettema T.J."/>
        </authorList>
    </citation>
    <scope>NUCLEOTIDE SEQUENCE</scope>
</reference>
<name>A0A0F8ZAK8_9ZZZZ</name>